<dbReference type="GO" id="GO:0005794">
    <property type="term" value="C:Golgi apparatus"/>
    <property type="evidence" value="ECO:0007669"/>
    <property type="project" value="TreeGrafter"/>
</dbReference>
<keyword evidence="1" id="KW-1133">Transmembrane helix</keyword>
<dbReference type="OMA" id="CILRIIR"/>
<evidence type="ECO:0000259" key="2">
    <source>
        <dbReference type="Pfam" id="PF05050"/>
    </source>
</evidence>
<feature type="domain" description="Methyltransferase FkbM" evidence="2">
    <location>
        <begin position="122"/>
        <end position="246"/>
    </location>
</feature>
<dbReference type="InterPro" id="IPR053202">
    <property type="entry name" value="EGF_Rcpt_Signaling_Reg"/>
</dbReference>
<dbReference type="InterPro" id="IPR029063">
    <property type="entry name" value="SAM-dependent_MTases_sf"/>
</dbReference>
<dbReference type="InterPro" id="IPR006342">
    <property type="entry name" value="FkbM_mtfrase"/>
</dbReference>
<dbReference type="SUPFAM" id="SSF53335">
    <property type="entry name" value="S-adenosyl-L-methionine-dependent methyltransferases"/>
    <property type="match status" value="1"/>
</dbReference>
<dbReference type="GO" id="GO:0005789">
    <property type="term" value="C:endoplasmic reticulum membrane"/>
    <property type="evidence" value="ECO:0007669"/>
    <property type="project" value="TreeGrafter"/>
</dbReference>
<dbReference type="GO" id="GO:0016197">
    <property type="term" value="P:endosomal transport"/>
    <property type="evidence" value="ECO:0007669"/>
    <property type="project" value="TreeGrafter"/>
</dbReference>
<keyword evidence="1" id="KW-0472">Membrane</keyword>
<dbReference type="PANTHER" id="PTHR34009">
    <property type="entry name" value="PROTEIN STAR"/>
    <property type="match status" value="1"/>
</dbReference>
<keyword evidence="4" id="KW-1185">Reference proteome</keyword>
<dbReference type="GO" id="GO:0031902">
    <property type="term" value="C:late endosome membrane"/>
    <property type="evidence" value="ECO:0007669"/>
    <property type="project" value="TreeGrafter"/>
</dbReference>
<dbReference type="EMBL" id="VCGU01000004">
    <property type="protein sequence ID" value="TRY77312.1"/>
    <property type="molecule type" value="Genomic_DNA"/>
</dbReference>
<gene>
    <name evidence="3" type="ORF">TCAL_03487</name>
</gene>
<feature type="transmembrane region" description="Helical" evidence="1">
    <location>
        <begin position="12"/>
        <end position="31"/>
    </location>
</feature>
<accession>A0A553PI02</accession>
<dbReference type="GO" id="GO:0006888">
    <property type="term" value="P:endoplasmic reticulum to Golgi vesicle-mediated transport"/>
    <property type="evidence" value="ECO:0007669"/>
    <property type="project" value="TreeGrafter"/>
</dbReference>
<name>A0A553PI02_TIGCA</name>
<evidence type="ECO:0000313" key="4">
    <source>
        <dbReference type="Proteomes" id="UP000318571"/>
    </source>
</evidence>
<proteinExistence type="predicted"/>
<protein>
    <recommendedName>
        <fullName evidence="2">Methyltransferase FkbM domain-containing protein</fullName>
    </recommendedName>
</protein>
<dbReference type="Proteomes" id="UP000318571">
    <property type="component" value="Chromosome 5"/>
</dbReference>
<dbReference type="AlphaFoldDB" id="A0A553PI02"/>
<dbReference type="Gene3D" id="3.40.50.150">
    <property type="entry name" value="Vaccinia Virus protein VP39"/>
    <property type="match status" value="1"/>
</dbReference>
<dbReference type="Pfam" id="PF05050">
    <property type="entry name" value="Methyltransf_21"/>
    <property type="match status" value="1"/>
</dbReference>
<dbReference type="GO" id="GO:0005886">
    <property type="term" value="C:plasma membrane"/>
    <property type="evidence" value="ECO:0007669"/>
    <property type="project" value="TreeGrafter"/>
</dbReference>
<evidence type="ECO:0000256" key="1">
    <source>
        <dbReference type="SAM" id="Phobius"/>
    </source>
</evidence>
<keyword evidence="1" id="KW-0812">Transmembrane</keyword>
<reference evidence="3 4" key="1">
    <citation type="journal article" date="2018" name="Nat. Ecol. Evol.">
        <title>Genomic signatures of mitonuclear coevolution across populations of Tigriopus californicus.</title>
        <authorList>
            <person name="Barreto F.S."/>
            <person name="Watson E.T."/>
            <person name="Lima T.G."/>
            <person name="Willett C.S."/>
            <person name="Edmands S."/>
            <person name="Li W."/>
            <person name="Burton R.S."/>
        </authorList>
    </citation>
    <scope>NUCLEOTIDE SEQUENCE [LARGE SCALE GENOMIC DNA]</scope>
    <source>
        <strain evidence="3 4">San Diego</strain>
    </source>
</reference>
<sequence>MGKYLRSLLNKNVLAIFTGLLLLCVFLYVWIQYVRWPTKEFKALKRRKQDGKSFKNEDMVIKPEMDQLDPRLHALIRRDHVIRPLQRRLPYFLSSPTKDPSMGQGQSIRKLFRNQTNGFFIECGALDGETRSNTLGLERDLQWTGILIEGDPNSISTILSKGRKSYVVPHCLATKKETMKVSYGSYYNLGRIVDVKPGRKEQKLVDVMCLPLFAILKALEVPQVDYFSLDVEGNELDVLKTIPWDEVNILVRTRHI</sequence>
<comment type="caution">
    <text evidence="3">The sequence shown here is derived from an EMBL/GenBank/DDBJ whole genome shotgun (WGS) entry which is preliminary data.</text>
</comment>
<evidence type="ECO:0000313" key="3">
    <source>
        <dbReference type="EMBL" id="TRY77312.1"/>
    </source>
</evidence>
<dbReference type="PANTHER" id="PTHR34009:SF2">
    <property type="entry name" value="PROTEIN STAR"/>
    <property type="match status" value="1"/>
</dbReference>
<organism evidence="3 4">
    <name type="scientific">Tigriopus californicus</name>
    <name type="common">Marine copepod</name>
    <dbReference type="NCBI Taxonomy" id="6832"/>
    <lineage>
        <taxon>Eukaryota</taxon>
        <taxon>Metazoa</taxon>
        <taxon>Ecdysozoa</taxon>
        <taxon>Arthropoda</taxon>
        <taxon>Crustacea</taxon>
        <taxon>Multicrustacea</taxon>
        <taxon>Hexanauplia</taxon>
        <taxon>Copepoda</taxon>
        <taxon>Harpacticoida</taxon>
        <taxon>Harpacticidae</taxon>
        <taxon>Tigriopus</taxon>
    </lineage>
</organism>